<comment type="caution">
    <text evidence="1">The sequence shown here is derived from an EMBL/GenBank/DDBJ whole genome shotgun (WGS) entry which is preliminary data.</text>
</comment>
<name>A0A699HKV1_TANCI</name>
<gene>
    <name evidence="1" type="ORF">Tci_399480</name>
</gene>
<protein>
    <submittedName>
        <fullName evidence="1">Uncharacterized protein</fullName>
    </submittedName>
</protein>
<organism evidence="1">
    <name type="scientific">Tanacetum cinerariifolium</name>
    <name type="common">Dalmatian daisy</name>
    <name type="synonym">Chrysanthemum cinerariifolium</name>
    <dbReference type="NCBI Taxonomy" id="118510"/>
    <lineage>
        <taxon>Eukaryota</taxon>
        <taxon>Viridiplantae</taxon>
        <taxon>Streptophyta</taxon>
        <taxon>Embryophyta</taxon>
        <taxon>Tracheophyta</taxon>
        <taxon>Spermatophyta</taxon>
        <taxon>Magnoliopsida</taxon>
        <taxon>eudicotyledons</taxon>
        <taxon>Gunneridae</taxon>
        <taxon>Pentapetalae</taxon>
        <taxon>asterids</taxon>
        <taxon>campanulids</taxon>
        <taxon>Asterales</taxon>
        <taxon>Asteraceae</taxon>
        <taxon>Asteroideae</taxon>
        <taxon>Anthemideae</taxon>
        <taxon>Anthemidinae</taxon>
        <taxon>Tanacetum</taxon>
    </lineage>
</organism>
<dbReference type="EMBL" id="BKCJ010165224">
    <property type="protein sequence ID" value="GEY27506.1"/>
    <property type="molecule type" value="Genomic_DNA"/>
</dbReference>
<accession>A0A699HKV1</accession>
<reference evidence="1" key="1">
    <citation type="journal article" date="2019" name="Sci. Rep.">
        <title>Draft genome of Tanacetum cinerariifolium, the natural source of mosquito coil.</title>
        <authorList>
            <person name="Yamashiro T."/>
            <person name="Shiraishi A."/>
            <person name="Satake H."/>
            <person name="Nakayama K."/>
        </authorList>
    </citation>
    <scope>NUCLEOTIDE SEQUENCE</scope>
</reference>
<proteinExistence type="predicted"/>
<dbReference type="AlphaFoldDB" id="A0A699HKV1"/>
<evidence type="ECO:0000313" key="1">
    <source>
        <dbReference type="EMBL" id="GEY27506.1"/>
    </source>
</evidence>
<sequence>MANGHEEGLKNQDQYVEMTSGILVTPSGPYSDDVRIFVMASGRSRHKKTLEDSRYCARSIRYCFDHNSFIRIWISTIQLPTRAERENLQLGRRCKCDGVRIFPDGIRKENNNDLFFLKNGNTKESLSLDKIHVDPFLEVDVEEMMNRWVRKELKTFNEEARLSIQHWKDSWQKRIYKVNQRRVIANPKEYFFVHKIVKLLRVTTEQQHELDSIEQIIMMRENVKPYCFSKVGFKYLNKNDIEGESHGFQLGIESYQIKINLTAPMLIFPGNRAYNPYFIIDESDTGLSYLNSKGEKMVMNLIKIMKFCDATLERVLKKIKLKTFETEF</sequence>